<feature type="domain" description="Peptidase C39-like" evidence="2">
    <location>
        <begin position="77"/>
        <end position="213"/>
    </location>
</feature>
<dbReference type="AlphaFoldDB" id="A0A430ASS2"/>
<dbReference type="Gene3D" id="3.90.70.10">
    <property type="entry name" value="Cysteine proteinases"/>
    <property type="match status" value="1"/>
</dbReference>
<protein>
    <recommendedName>
        <fullName evidence="2">Peptidase C39-like domain-containing protein</fullName>
    </recommendedName>
</protein>
<dbReference type="EMBL" id="NGKB01000015">
    <property type="protein sequence ID" value="RSU11100.1"/>
    <property type="molecule type" value="Genomic_DNA"/>
</dbReference>
<keyword evidence="1" id="KW-1133">Transmembrane helix</keyword>
<dbReference type="Pfam" id="PF13529">
    <property type="entry name" value="Peptidase_C39_2"/>
    <property type="match status" value="1"/>
</dbReference>
<dbReference type="RefSeq" id="WP_126795849.1">
    <property type="nucleotide sequence ID" value="NZ_CP060720.1"/>
</dbReference>
<dbReference type="OrthoDB" id="3186156at2"/>
<reference evidence="3 4" key="1">
    <citation type="submission" date="2017-05" db="EMBL/GenBank/DDBJ databases">
        <title>Vagococcus spp. assemblies.</title>
        <authorList>
            <person name="Gulvik C.A."/>
        </authorList>
    </citation>
    <scope>NUCLEOTIDE SEQUENCE [LARGE SCALE GENOMIC DNA]</scope>
    <source>
        <strain evidence="3 4">SS1714</strain>
    </source>
</reference>
<dbReference type="GeneID" id="95579280"/>
<accession>A0A430ASS2</accession>
<organism evidence="3 4">
    <name type="scientific">Vagococcus carniphilus</name>
    <dbReference type="NCBI Taxonomy" id="218144"/>
    <lineage>
        <taxon>Bacteria</taxon>
        <taxon>Bacillati</taxon>
        <taxon>Bacillota</taxon>
        <taxon>Bacilli</taxon>
        <taxon>Lactobacillales</taxon>
        <taxon>Enterococcaceae</taxon>
        <taxon>Vagococcus</taxon>
    </lineage>
</organism>
<dbReference type="Proteomes" id="UP000288028">
    <property type="component" value="Unassembled WGS sequence"/>
</dbReference>
<gene>
    <name evidence="3" type="ORF">CBF28_12680</name>
</gene>
<evidence type="ECO:0000313" key="4">
    <source>
        <dbReference type="Proteomes" id="UP000288028"/>
    </source>
</evidence>
<proteinExistence type="predicted"/>
<sequence>MKKKTPVWLLSLGILTIVFGFFSMYINDCLAKQAEVALEQQKKQELAKKKVVKKTYLEEVNDKISANQFKNRMEIPLVLQTDKRWKDTYYGVEDGDPIQNTLEINGCAIASLAMVSSYLDKKEETPLDILKWSGNRFFSKDQGTSWSIFGMYAEEHNYLFADLEDNMELVKAHLMKGHPVIISVKPGYFTEIGHIMVLSGYNEETNTFWLNNPSDTKKKSHTVKEFKEEFLKQEAIRYWAIYK</sequence>
<keyword evidence="1" id="KW-0812">Transmembrane</keyword>
<comment type="caution">
    <text evidence="3">The sequence shown here is derived from an EMBL/GenBank/DDBJ whole genome shotgun (WGS) entry which is preliminary data.</text>
</comment>
<keyword evidence="4" id="KW-1185">Reference proteome</keyword>
<feature type="transmembrane region" description="Helical" evidence="1">
    <location>
        <begin position="7"/>
        <end position="26"/>
    </location>
</feature>
<evidence type="ECO:0000256" key="1">
    <source>
        <dbReference type="SAM" id="Phobius"/>
    </source>
</evidence>
<dbReference type="InterPro" id="IPR039564">
    <property type="entry name" value="Peptidase_C39-like"/>
</dbReference>
<keyword evidence="1" id="KW-0472">Membrane</keyword>
<name>A0A430ASS2_9ENTE</name>
<evidence type="ECO:0000313" key="3">
    <source>
        <dbReference type="EMBL" id="RSU11100.1"/>
    </source>
</evidence>
<evidence type="ECO:0000259" key="2">
    <source>
        <dbReference type="Pfam" id="PF13529"/>
    </source>
</evidence>